<evidence type="ECO:0000313" key="19">
    <source>
        <dbReference type="Proteomes" id="UP000051861"/>
    </source>
</evidence>
<sequence length="413" mass="44159">MKRRVVVTGMGVVSPIGNSVEELWSNLKDGVSGIDKVTKFDVSEFSTKIVAEVKDFDPSKYIDKKEARRMDLSEQYALVCAQQAFDDAKLGSDSLDLEKAGVVVGSGIGGIGTFEKQHAILLKQGPNRISPFFIPMMIIDMTAGLVSMRFNFKGPNYATVSACASGAHAIADAFRIIQRGDAEVMITGGSEASITPASLAGFCSSRALSTRNDEPQKASRPFDKQRDGFVMGEGAGMMILESLDHAQQRRAKIYAEIIGVGMSADAYHITAPAPGGEGAIRSMQLALKDAGLSPESVDYINSHGTSTDLGDVTECQAIKAVFGEHAYKIPVNSTKSMIGHLLGAGGAVELIAAIKSMREGILHPTINYEFPDPECDLDFVPNQKRSVNIETAISNSFGFGGHNITIAVKEFVP</sequence>
<dbReference type="GO" id="GO:0004315">
    <property type="term" value="F:3-oxoacyl-[acyl-carrier-protein] synthase activity"/>
    <property type="evidence" value="ECO:0007669"/>
    <property type="project" value="UniProtKB-UniRule"/>
</dbReference>
<evidence type="ECO:0000256" key="13">
    <source>
        <dbReference type="ARBA" id="ARBA00047659"/>
    </source>
</evidence>
<evidence type="ECO:0000256" key="10">
    <source>
        <dbReference type="ARBA" id="ARBA00023315"/>
    </source>
</evidence>
<comment type="catalytic activity">
    <reaction evidence="12 14">
        <text>(9Z)-hexadecenoyl-[ACP] + malonyl-[ACP] + H(+) = 3-oxo-(11Z)-octadecenoyl-[ACP] + holo-[ACP] + CO2</text>
        <dbReference type="Rhea" id="RHEA:55040"/>
        <dbReference type="Rhea" id="RHEA-COMP:9623"/>
        <dbReference type="Rhea" id="RHEA-COMP:9685"/>
        <dbReference type="Rhea" id="RHEA-COMP:10800"/>
        <dbReference type="Rhea" id="RHEA-COMP:14074"/>
        <dbReference type="ChEBI" id="CHEBI:15378"/>
        <dbReference type="ChEBI" id="CHEBI:16526"/>
        <dbReference type="ChEBI" id="CHEBI:64479"/>
        <dbReference type="ChEBI" id="CHEBI:78449"/>
        <dbReference type="ChEBI" id="CHEBI:83989"/>
        <dbReference type="ChEBI" id="CHEBI:138538"/>
        <dbReference type="EC" id="2.3.1.179"/>
    </reaction>
</comment>
<dbReference type="NCBIfam" id="NF005589">
    <property type="entry name" value="PRK07314.1"/>
    <property type="match status" value="1"/>
</dbReference>
<dbReference type="InterPro" id="IPR018201">
    <property type="entry name" value="Ketoacyl_synth_AS"/>
</dbReference>
<evidence type="ECO:0000256" key="8">
    <source>
        <dbReference type="ARBA" id="ARBA00023098"/>
    </source>
</evidence>
<dbReference type="AlphaFoldDB" id="A0A0S7XMG7"/>
<organism evidence="18 19">
    <name type="scientific">candidate division WOR-1 bacterium DG_54_3</name>
    <dbReference type="NCBI Taxonomy" id="1703775"/>
    <lineage>
        <taxon>Bacteria</taxon>
        <taxon>Bacillati</taxon>
        <taxon>Saganbacteria</taxon>
    </lineage>
</organism>
<dbReference type="Proteomes" id="UP000051861">
    <property type="component" value="Unassembled WGS sequence"/>
</dbReference>
<dbReference type="GO" id="GO:0005829">
    <property type="term" value="C:cytosol"/>
    <property type="evidence" value="ECO:0007669"/>
    <property type="project" value="TreeGrafter"/>
</dbReference>
<comment type="similarity">
    <text evidence="2 14 16">Belongs to the thiolase-like superfamily. Beta-ketoacyl-ACP synthases family.</text>
</comment>
<dbReference type="CDD" id="cd00834">
    <property type="entry name" value="KAS_I_II"/>
    <property type="match status" value="1"/>
</dbReference>
<feature type="domain" description="Ketosynthase family 3 (KS3)" evidence="17">
    <location>
        <begin position="2"/>
        <end position="410"/>
    </location>
</feature>
<keyword evidence="7" id="KW-0276">Fatty acid metabolism</keyword>
<dbReference type="GO" id="GO:0006633">
    <property type="term" value="P:fatty acid biosynthetic process"/>
    <property type="evidence" value="ECO:0007669"/>
    <property type="project" value="UniProtKB-UniRule"/>
</dbReference>
<evidence type="ECO:0000256" key="9">
    <source>
        <dbReference type="ARBA" id="ARBA00023160"/>
    </source>
</evidence>
<evidence type="ECO:0000256" key="4">
    <source>
        <dbReference type="ARBA" id="ARBA00014657"/>
    </source>
</evidence>
<reference evidence="18 19" key="1">
    <citation type="journal article" date="2015" name="Microbiome">
        <title>Genomic resolution of linkages in carbon, nitrogen, and sulfur cycling among widespread estuary sediment bacteria.</title>
        <authorList>
            <person name="Baker B.J."/>
            <person name="Lazar C.S."/>
            <person name="Teske A.P."/>
            <person name="Dick G.J."/>
        </authorList>
    </citation>
    <scope>NUCLEOTIDE SEQUENCE [LARGE SCALE GENOMIC DNA]</scope>
    <source>
        <strain evidence="18">DG_54_3</strain>
    </source>
</reference>
<dbReference type="PROSITE" id="PS52004">
    <property type="entry name" value="KS3_2"/>
    <property type="match status" value="1"/>
</dbReference>
<dbReference type="UniPathway" id="UPA00094"/>
<keyword evidence="10 14" id="KW-0012">Acyltransferase</keyword>
<dbReference type="Pfam" id="PF02801">
    <property type="entry name" value="Ketoacyl-synt_C"/>
    <property type="match status" value="1"/>
</dbReference>
<feature type="active site" description="For beta-ketoacyl synthase activity" evidence="15">
    <location>
        <position position="163"/>
    </location>
</feature>
<dbReference type="EMBL" id="LIZX01000232">
    <property type="protein sequence ID" value="KPJ63540.1"/>
    <property type="molecule type" value="Genomic_DNA"/>
</dbReference>
<dbReference type="PATRIC" id="fig|1703775.3.peg.2295"/>
<dbReference type="NCBIfam" id="NF004970">
    <property type="entry name" value="PRK06333.1"/>
    <property type="match status" value="1"/>
</dbReference>
<evidence type="ECO:0000256" key="14">
    <source>
        <dbReference type="PIRNR" id="PIRNR000447"/>
    </source>
</evidence>
<comment type="pathway">
    <text evidence="1 14">Lipid metabolism; fatty acid biosynthesis.</text>
</comment>
<gene>
    <name evidence="18" type="ORF">AMJ44_14335</name>
</gene>
<evidence type="ECO:0000256" key="16">
    <source>
        <dbReference type="RuleBase" id="RU003694"/>
    </source>
</evidence>
<keyword evidence="6 14" id="KW-0808">Transferase</keyword>
<dbReference type="EC" id="2.3.1.179" evidence="3 14"/>
<evidence type="ECO:0000256" key="5">
    <source>
        <dbReference type="ARBA" id="ARBA00022516"/>
    </source>
</evidence>
<dbReference type="PANTHER" id="PTHR11712:SF336">
    <property type="entry name" value="3-OXOACYL-[ACYL-CARRIER-PROTEIN] SYNTHASE, MITOCHONDRIAL"/>
    <property type="match status" value="1"/>
</dbReference>
<dbReference type="SMART" id="SM00825">
    <property type="entry name" value="PKS_KS"/>
    <property type="match status" value="1"/>
</dbReference>
<dbReference type="Pfam" id="PF00109">
    <property type="entry name" value="ketoacyl-synt"/>
    <property type="match status" value="1"/>
</dbReference>
<evidence type="ECO:0000256" key="6">
    <source>
        <dbReference type="ARBA" id="ARBA00022679"/>
    </source>
</evidence>
<comment type="catalytic activity">
    <reaction evidence="13 14">
        <text>a fatty acyl-[ACP] + malonyl-[ACP] + H(+) = a 3-oxoacyl-[ACP] + holo-[ACP] + CO2</text>
        <dbReference type="Rhea" id="RHEA:22836"/>
        <dbReference type="Rhea" id="RHEA-COMP:9623"/>
        <dbReference type="Rhea" id="RHEA-COMP:9685"/>
        <dbReference type="Rhea" id="RHEA-COMP:9916"/>
        <dbReference type="Rhea" id="RHEA-COMP:14125"/>
        <dbReference type="ChEBI" id="CHEBI:15378"/>
        <dbReference type="ChEBI" id="CHEBI:16526"/>
        <dbReference type="ChEBI" id="CHEBI:64479"/>
        <dbReference type="ChEBI" id="CHEBI:78449"/>
        <dbReference type="ChEBI" id="CHEBI:78776"/>
        <dbReference type="ChEBI" id="CHEBI:138651"/>
    </reaction>
</comment>
<keyword evidence="9 14" id="KW-0275">Fatty acid biosynthesis</keyword>
<dbReference type="InterPro" id="IPR000794">
    <property type="entry name" value="Beta-ketoacyl_synthase"/>
</dbReference>
<comment type="function">
    <text evidence="11 14">Involved in the type II fatty acid elongation cycle. Catalyzes the elongation of a wide range of acyl-ACP by the addition of two carbons from malonyl-ACP to an acyl acceptor. Can efficiently catalyze the conversion of palmitoleoyl-ACP (cis-hexadec-9-enoyl-ACP) to cis-vaccenoyl-ACP (cis-octadec-11-enoyl-ACP), an essential step in the thermal regulation of fatty acid composition.</text>
</comment>
<dbReference type="FunFam" id="3.40.47.10:FF:000009">
    <property type="entry name" value="3-oxoacyl-[acyl-carrier-protein] synthase 2"/>
    <property type="match status" value="1"/>
</dbReference>
<protein>
    <recommendedName>
        <fullName evidence="4 14">3-oxoacyl-[acyl-carrier-protein] synthase 2</fullName>
        <ecNumber evidence="3 14">2.3.1.179</ecNumber>
    </recommendedName>
</protein>
<dbReference type="NCBIfam" id="TIGR03150">
    <property type="entry name" value="fabF"/>
    <property type="match status" value="1"/>
</dbReference>
<keyword evidence="8" id="KW-0443">Lipid metabolism</keyword>
<name>A0A0S7XMG7_UNCSA</name>
<evidence type="ECO:0000256" key="12">
    <source>
        <dbReference type="ARBA" id="ARBA00047318"/>
    </source>
</evidence>
<evidence type="ECO:0000256" key="3">
    <source>
        <dbReference type="ARBA" id="ARBA00012356"/>
    </source>
</evidence>
<dbReference type="SUPFAM" id="SSF53901">
    <property type="entry name" value="Thiolase-like"/>
    <property type="match status" value="2"/>
</dbReference>
<dbReference type="InterPro" id="IPR016039">
    <property type="entry name" value="Thiolase-like"/>
</dbReference>
<dbReference type="InterPro" id="IPR017568">
    <property type="entry name" value="3-oxoacyl-ACP_synth-2"/>
</dbReference>
<accession>A0A0S7XMG7</accession>
<evidence type="ECO:0000256" key="15">
    <source>
        <dbReference type="PIRSR" id="PIRSR000447-1"/>
    </source>
</evidence>
<evidence type="ECO:0000256" key="2">
    <source>
        <dbReference type="ARBA" id="ARBA00008467"/>
    </source>
</evidence>
<evidence type="ECO:0000313" key="18">
    <source>
        <dbReference type="EMBL" id="KPJ63540.1"/>
    </source>
</evidence>
<dbReference type="InterPro" id="IPR014030">
    <property type="entry name" value="Ketoacyl_synth_N"/>
</dbReference>
<dbReference type="PIRSF" id="PIRSF000447">
    <property type="entry name" value="KAS_II"/>
    <property type="match status" value="1"/>
</dbReference>
<comment type="caution">
    <text evidence="18">The sequence shown here is derived from an EMBL/GenBank/DDBJ whole genome shotgun (WGS) entry which is preliminary data.</text>
</comment>
<proteinExistence type="inferred from homology"/>
<evidence type="ECO:0000256" key="11">
    <source>
        <dbReference type="ARBA" id="ARBA00024006"/>
    </source>
</evidence>
<dbReference type="Gene3D" id="3.40.47.10">
    <property type="match status" value="1"/>
</dbReference>
<keyword evidence="5 14" id="KW-0444">Lipid biosynthesis</keyword>
<evidence type="ECO:0000256" key="1">
    <source>
        <dbReference type="ARBA" id="ARBA00005194"/>
    </source>
</evidence>
<evidence type="ECO:0000256" key="7">
    <source>
        <dbReference type="ARBA" id="ARBA00022832"/>
    </source>
</evidence>
<dbReference type="InterPro" id="IPR014031">
    <property type="entry name" value="Ketoacyl_synth_C"/>
</dbReference>
<dbReference type="PANTHER" id="PTHR11712">
    <property type="entry name" value="POLYKETIDE SYNTHASE-RELATED"/>
    <property type="match status" value="1"/>
</dbReference>
<evidence type="ECO:0000259" key="17">
    <source>
        <dbReference type="PROSITE" id="PS52004"/>
    </source>
</evidence>
<dbReference type="PROSITE" id="PS00606">
    <property type="entry name" value="KS3_1"/>
    <property type="match status" value="1"/>
</dbReference>
<dbReference type="InterPro" id="IPR020841">
    <property type="entry name" value="PKS_Beta-ketoAc_synthase_dom"/>
</dbReference>